<dbReference type="Gene3D" id="3.90.176.10">
    <property type="entry name" value="Toxin ADP-ribosyltransferase, Chain A, domain 1"/>
    <property type="match status" value="1"/>
</dbReference>
<dbReference type="SUPFAM" id="SSF56399">
    <property type="entry name" value="ADP-ribosylation"/>
    <property type="match status" value="1"/>
</dbReference>
<dbReference type="PANTHER" id="PTHR24123">
    <property type="entry name" value="ANKYRIN REPEAT-CONTAINING"/>
    <property type="match status" value="1"/>
</dbReference>
<dbReference type="AlphaFoldDB" id="A0AB34JNF0"/>
<comment type="caution">
    <text evidence="10">The sequence shown here is derived from an EMBL/GenBank/DDBJ whole genome shotgun (WGS) entry which is preliminary data.</text>
</comment>
<dbReference type="SUPFAM" id="SSF48403">
    <property type="entry name" value="Ankyrin repeat"/>
    <property type="match status" value="2"/>
</dbReference>
<evidence type="ECO:0000256" key="1">
    <source>
        <dbReference type="ARBA" id="ARBA00009558"/>
    </source>
</evidence>
<dbReference type="Gene3D" id="1.25.40.20">
    <property type="entry name" value="Ankyrin repeat-containing domain"/>
    <property type="match status" value="5"/>
</dbReference>
<evidence type="ECO:0000256" key="7">
    <source>
        <dbReference type="ARBA" id="ARBA00047597"/>
    </source>
</evidence>
<feature type="repeat" description="ANK" evidence="8">
    <location>
        <begin position="1062"/>
        <end position="1094"/>
    </location>
</feature>
<dbReference type="InterPro" id="IPR000768">
    <property type="entry name" value="ART"/>
</dbReference>
<name>A0AB34JNF0_PRYPA</name>
<dbReference type="Proteomes" id="UP001515480">
    <property type="component" value="Unassembled WGS sequence"/>
</dbReference>
<dbReference type="PROSITE" id="PS50088">
    <property type="entry name" value="ANK_REPEAT"/>
    <property type="match status" value="5"/>
</dbReference>
<evidence type="ECO:0000256" key="2">
    <source>
        <dbReference type="ARBA" id="ARBA00022676"/>
    </source>
</evidence>
<keyword evidence="3 9" id="KW-0808">Transferase</keyword>
<feature type="repeat" description="ANK" evidence="8">
    <location>
        <begin position="1025"/>
        <end position="1057"/>
    </location>
</feature>
<keyword evidence="11" id="KW-1185">Reference proteome</keyword>
<evidence type="ECO:0000313" key="10">
    <source>
        <dbReference type="EMBL" id="KAL1523174.1"/>
    </source>
</evidence>
<proteinExistence type="inferred from homology"/>
<comment type="catalytic activity">
    <reaction evidence="7 9">
        <text>L-arginyl-[protein] + NAD(+) = N(omega)-(ADP-D-ribosyl)-L-arginyl-[protein] + nicotinamide + H(+)</text>
        <dbReference type="Rhea" id="RHEA:19149"/>
        <dbReference type="Rhea" id="RHEA-COMP:10532"/>
        <dbReference type="Rhea" id="RHEA-COMP:15087"/>
        <dbReference type="ChEBI" id="CHEBI:15378"/>
        <dbReference type="ChEBI" id="CHEBI:17154"/>
        <dbReference type="ChEBI" id="CHEBI:29965"/>
        <dbReference type="ChEBI" id="CHEBI:57540"/>
        <dbReference type="ChEBI" id="CHEBI:142554"/>
        <dbReference type="EC" id="2.4.2.31"/>
    </reaction>
</comment>
<evidence type="ECO:0000256" key="4">
    <source>
        <dbReference type="ARBA" id="ARBA00022695"/>
    </source>
</evidence>
<dbReference type="Pfam" id="PF01129">
    <property type="entry name" value="ART"/>
    <property type="match status" value="1"/>
</dbReference>
<evidence type="ECO:0000256" key="6">
    <source>
        <dbReference type="ARBA" id="ARBA00023043"/>
    </source>
</evidence>
<evidence type="ECO:0000256" key="5">
    <source>
        <dbReference type="ARBA" id="ARBA00022737"/>
    </source>
</evidence>
<gene>
    <name evidence="10" type="ORF">AB1Y20_018129</name>
</gene>
<reference evidence="10 11" key="1">
    <citation type="journal article" date="2024" name="Science">
        <title>Giant polyketide synthase enzymes in the biosynthesis of giant marine polyether toxins.</title>
        <authorList>
            <person name="Fallon T.R."/>
            <person name="Shende V.V."/>
            <person name="Wierzbicki I.H."/>
            <person name="Pendleton A.L."/>
            <person name="Watervoot N.F."/>
            <person name="Auber R.P."/>
            <person name="Gonzalez D.J."/>
            <person name="Wisecaver J.H."/>
            <person name="Moore B.S."/>
        </authorList>
    </citation>
    <scope>NUCLEOTIDE SEQUENCE [LARGE SCALE GENOMIC DNA]</scope>
    <source>
        <strain evidence="10 11">12B1</strain>
    </source>
</reference>
<dbReference type="GO" id="GO:0016779">
    <property type="term" value="F:nucleotidyltransferase activity"/>
    <property type="evidence" value="ECO:0007669"/>
    <property type="project" value="UniProtKB-KW"/>
</dbReference>
<evidence type="ECO:0000256" key="9">
    <source>
        <dbReference type="RuleBase" id="RU361228"/>
    </source>
</evidence>
<keyword evidence="4" id="KW-0548">Nucleotidyltransferase</keyword>
<keyword evidence="2 9" id="KW-0328">Glycosyltransferase</keyword>
<evidence type="ECO:0000256" key="8">
    <source>
        <dbReference type="PROSITE-ProRule" id="PRU00023"/>
    </source>
</evidence>
<dbReference type="EC" id="2.4.2.31" evidence="9"/>
<dbReference type="InterPro" id="IPR036770">
    <property type="entry name" value="Ankyrin_rpt-contain_sf"/>
</dbReference>
<dbReference type="InterPro" id="IPR002110">
    <property type="entry name" value="Ankyrin_rpt"/>
</dbReference>
<dbReference type="GO" id="GO:0106274">
    <property type="term" value="F:NAD+-protein-arginine ADP-ribosyltransferase activity"/>
    <property type="evidence" value="ECO:0007669"/>
    <property type="project" value="UniProtKB-EC"/>
</dbReference>
<feature type="repeat" description="ANK" evidence="8">
    <location>
        <begin position="1096"/>
        <end position="1128"/>
    </location>
</feature>
<evidence type="ECO:0000313" key="11">
    <source>
        <dbReference type="Proteomes" id="UP001515480"/>
    </source>
</evidence>
<dbReference type="SMART" id="SM00248">
    <property type="entry name" value="ANK"/>
    <property type="match status" value="13"/>
</dbReference>
<dbReference type="Pfam" id="PF12796">
    <property type="entry name" value="Ank_2"/>
    <property type="match status" value="3"/>
</dbReference>
<dbReference type="InterPro" id="IPR051165">
    <property type="entry name" value="Multifunctional_ANK_Repeat"/>
</dbReference>
<dbReference type="Pfam" id="PF00023">
    <property type="entry name" value="Ank"/>
    <property type="match status" value="1"/>
</dbReference>
<feature type="repeat" description="ANK" evidence="8">
    <location>
        <begin position="1165"/>
        <end position="1197"/>
    </location>
</feature>
<keyword evidence="6 8" id="KW-0040">ANK repeat</keyword>
<dbReference type="PANTHER" id="PTHR24123:SF33">
    <property type="entry name" value="PROTEIN HOS4"/>
    <property type="match status" value="1"/>
</dbReference>
<comment type="similarity">
    <text evidence="1 9">Belongs to the Arg-specific ADP-ribosyltransferase family.</text>
</comment>
<keyword evidence="5" id="KW-0677">Repeat</keyword>
<evidence type="ECO:0000256" key="3">
    <source>
        <dbReference type="ARBA" id="ARBA00022679"/>
    </source>
</evidence>
<protein>
    <recommendedName>
        <fullName evidence="9">NAD(P)(+)--arginine ADP-ribosyltransferase</fullName>
        <ecNumber evidence="9">2.4.2.31</ecNumber>
    </recommendedName>
    <alternativeName>
        <fullName evidence="9">Mono(ADP-ribosyl)transferase</fullName>
    </alternativeName>
</protein>
<keyword evidence="9" id="KW-0521">NADP</keyword>
<organism evidence="10 11">
    <name type="scientific">Prymnesium parvum</name>
    <name type="common">Toxic golden alga</name>
    <dbReference type="NCBI Taxonomy" id="97485"/>
    <lineage>
        <taxon>Eukaryota</taxon>
        <taxon>Haptista</taxon>
        <taxon>Haptophyta</taxon>
        <taxon>Prymnesiophyceae</taxon>
        <taxon>Prymnesiales</taxon>
        <taxon>Prymnesiaceae</taxon>
        <taxon>Prymnesium</taxon>
    </lineage>
</organism>
<sequence>MAGAGDGYLPSRQQEIEGLLSELVSELISAEPTDIVGHMCDCLHRRKERIHTQKAEAIAAALARSAPPSAPTPRDEGDGWSVASWLGARAAEPVAAALLRPLGAQGGAERSLSFMRELSRDRQLVRALLDARVLDALAELVCRAAAELSSERGSAAALSQKFAASTFTLAFGGLDVFFSGLEGRIGPPNPDLRAAMAREHCDAADALEPFTTSNYGITTTSAFEWWYVVAPHEIGGRLAELGVAEAPEERRGAEEATRRKGAAAARPLGSFAAELHQVNMRLLKLGEVQLLMDEVLAGRLYTGPLFHKYNLVLRGGKGAAPLLRRELEGTCRGNQYVTTLHVLNSCIVKLSKLTVVSKVYRGLANGVLPEPFWRADAYGVRGGVELAFMSTTTDRRVAEMYASEGAAGLVLELQQGMCNRGAELSFLSQYPHEKEVLFAPLTGVELRRTRVDGARIVAEMEVSVNLASPTIEQVVSKLRASHAQLLALQIERLRAAHAPQHAVLELEGLLFTARMREPEHFNSPANYQAATNEALRAQRDALASLGAAAAWASEGAPAAAGGRREGAAAQPAALRALAGGAGLSARMLKCAALCTETADLETAAALLLLAHDAAAAEAAAEAEGAEAVERAVSAGGGGAEVRRRMYAALPVVLQGAVPPWPPALVKLCEDEPSAAAFAALVEPMVRRRLFEPGAAVHVLCLTEEEEAAGASHFQRKWRKATILQRHGEAEFDVSVARRRRPMRTSHARGLLHVSAGGAAAILRAAAAAGHEGLVGALLRAHASPHEADEQCAAPLHFAAAAAHARVCALLLGARADGFVPDARGRRAFDAAQARSHVRVRRVLCPSASDADVAAMDAASDALPPLLRAARDGAEEAVRAALGGGAEVDARGAAGLSALMLAARGGHGACVAALLAAAASVGAASASGATALSLAAEEGHAAVVRALAAAAAPLEARDAHELSALMRASENGHAAAAAALLEAAADPNATGRNGAALRLAARHDHLEVVALLLAQPSIRVDQRRADGSTALMSAAHTGHEEVVRQLLAAGADVMAESSYAGEEGTTPHMYAAACGHEKVLKLLLGARASLHHARRKDGRNALHLSCAKGHVSTTATLLHQGADPLALTAGGATALHLASEAAHLAPMSLLLALPSGSGALGMLDGNGFSPLHLACLCGDEACVRALLAASAAVDTVVRPPPHGQQPAGSRDGRFAGRTALEIAEALGHQPIVDLMIVMNAPPVDI</sequence>
<feature type="repeat" description="ANK" evidence="8">
    <location>
        <begin position="926"/>
        <end position="958"/>
    </location>
</feature>
<dbReference type="PROSITE" id="PS50297">
    <property type="entry name" value="ANK_REP_REGION"/>
    <property type="match status" value="4"/>
</dbReference>
<accession>A0AB34JNF0</accession>
<keyword evidence="9" id="KW-0520">NAD</keyword>
<dbReference type="EMBL" id="JBGBPQ010000006">
    <property type="protein sequence ID" value="KAL1523174.1"/>
    <property type="molecule type" value="Genomic_DNA"/>
</dbReference>